<feature type="domain" description="N-acetyltransferase" evidence="4">
    <location>
        <begin position="12"/>
        <end position="181"/>
    </location>
</feature>
<keyword evidence="6" id="KW-1185">Reference proteome</keyword>
<dbReference type="InterPro" id="IPR051531">
    <property type="entry name" value="N-acetyltransferase"/>
</dbReference>
<keyword evidence="2" id="KW-0012">Acyltransferase</keyword>
<dbReference type="PANTHER" id="PTHR43792">
    <property type="entry name" value="GNAT FAMILY, PUTATIVE (AFU_ORTHOLOGUE AFUA_3G00765)-RELATED-RELATED"/>
    <property type="match status" value="1"/>
</dbReference>
<dbReference type="RefSeq" id="WP_135342556.1">
    <property type="nucleotide sequence ID" value="NZ_JBHLTX010000036.1"/>
</dbReference>
<dbReference type="PANTHER" id="PTHR43792:SF8">
    <property type="entry name" value="[RIBOSOMAL PROTEIN US5]-ALANINE N-ACETYLTRANSFERASE"/>
    <property type="match status" value="1"/>
</dbReference>
<dbReference type="Gene3D" id="3.40.630.30">
    <property type="match status" value="1"/>
</dbReference>
<dbReference type="OrthoDB" id="2061990at2"/>
<name>A0A4Z0FPG2_9ACTN</name>
<dbReference type="CDD" id="cd04301">
    <property type="entry name" value="NAT_SF"/>
    <property type="match status" value="1"/>
</dbReference>
<dbReference type="Proteomes" id="UP000297948">
    <property type="component" value="Unassembled WGS sequence"/>
</dbReference>
<organism evidence="5 6">
    <name type="scientific">Streptomyces palmae</name>
    <dbReference type="NCBI Taxonomy" id="1701085"/>
    <lineage>
        <taxon>Bacteria</taxon>
        <taxon>Bacillati</taxon>
        <taxon>Actinomycetota</taxon>
        <taxon>Actinomycetes</taxon>
        <taxon>Kitasatosporales</taxon>
        <taxon>Streptomycetaceae</taxon>
        <taxon>Streptomyces</taxon>
    </lineage>
</organism>
<evidence type="ECO:0000259" key="4">
    <source>
        <dbReference type="PROSITE" id="PS51186"/>
    </source>
</evidence>
<dbReference type="Pfam" id="PF13302">
    <property type="entry name" value="Acetyltransf_3"/>
    <property type="match status" value="1"/>
</dbReference>
<comment type="caution">
    <text evidence="5">The sequence shown here is derived from an EMBL/GenBank/DDBJ whole genome shotgun (WGS) entry which is preliminary data.</text>
</comment>
<proteinExistence type="inferred from homology"/>
<dbReference type="PROSITE" id="PS51186">
    <property type="entry name" value="GNAT"/>
    <property type="match status" value="1"/>
</dbReference>
<comment type="similarity">
    <text evidence="3">Belongs to the acetyltransferase family. RimJ subfamily.</text>
</comment>
<accession>A0A4Z0FPG2</accession>
<sequence>MLKPVDLRMYGLLLRPWGERDLPAIRRGLADPEFRRWNTRNMPSPDEEGAREFLESRTDGWQRGEMASFAITDAATGTVLGHVGAGLLDFDTHRSGRVGYWVLPEARGRGVASRALDAMSRWAFKDLDLYRLELGHAIGNDASCAVAERCHYRHEGDLRGAMFDIGGVPRDIHVHGRLAIDPAPRLAGAATGAW</sequence>
<gene>
    <name evidence="5" type="ORF">E4099_31800</name>
</gene>
<evidence type="ECO:0000256" key="2">
    <source>
        <dbReference type="ARBA" id="ARBA00023315"/>
    </source>
</evidence>
<dbReference type="SUPFAM" id="SSF55729">
    <property type="entry name" value="Acyl-CoA N-acyltransferases (Nat)"/>
    <property type="match status" value="1"/>
</dbReference>
<evidence type="ECO:0000313" key="5">
    <source>
        <dbReference type="EMBL" id="TGA83749.1"/>
    </source>
</evidence>
<evidence type="ECO:0000313" key="6">
    <source>
        <dbReference type="Proteomes" id="UP000297948"/>
    </source>
</evidence>
<dbReference type="InterPro" id="IPR016181">
    <property type="entry name" value="Acyl_CoA_acyltransferase"/>
</dbReference>
<protein>
    <submittedName>
        <fullName evidence="5">N-acetyltransferase</fullName>
    </submittedName>
</protein>
<keyword evidence="1 5" id="KW-0808">Transferase</keyword>
<dbReference type="GO" id="GO:0016747">
    <property type="term" value="F:acyltransferase activity, transferring groups other than amino-acyl groups"/>
    <property type="evidence" value="ECO:0007669"/>
    <property type="project" value="InterPro"/>
</dbReference>
<evidence type="ECO:0000256" key="1">
    <source>
        <dbReference type="ARBA" id="ARBA00022679"/>
    </source>
</evidence>
<dbReference type="EMBL" id="SRID01000649">
    <property type="protein sequence ID" value="TGA83749.1"/>
    <property type="molecule type" value="Genomic_DNA"/>
</dbReference>
<dbReference type="AlphaFoldDB" id="A0A4Z0FPG2"/>
<evidence type="ECO:0000256" key="3">
    <source>
        <dbReference type="ARBA" id="ARBA00038502"/>
    </source>
</evidence>
<dbReference type="InterPro" id="IPR000182">
    <property type="entry name" value="GNAT_dom"/>
</dbReference>
<reference evidence="5 6" key="1">
    <citation type="submission" date="2019-03" db="EMBL/GenBank/DDBJ databases">
        <authorList>
            <person name="Gonzalez-Pimentel J.L."/>
        </authorList>
    </citation>
    <scope>NUCLEOTIDE SEQUENCE [LARGE SCALE GENOMIC DNA]</scope>
    <source>
        <strain evidence="5 6">JCM 31289</strain>
    </source>
</reference>